<accession>A0AA89BT40</accession>
<evidence type="ECO:0000256" key="3">
    <source>
        <dbReference type="ARBA" id="ARBA00022525"/>
    </source>
</evidence>
<dbReference type="Gene3D" id="2.120.10.30">
    <property type="entry name" value="TolB, C-terminal domain"/>
    <property type="match status" value="2"/>
</dbReference>
<feature type="transmembrane region" description="Helical" evidence="4">
    <location>
        <begin position="615"/>
        <end position="639"/>
    </location>
</feature>
<dbReference type="InterPro" id="IPR011042">
    <property type="entry name" value="6-blade_b-propeller_TolB-like"/>
</dbReference>
<evidence type="ECO:0000313" key="5">
    <source>
        <dbReference type="EMBL" id="KAK3094755.1"/>
    </source>
</evidence>
<dbReference type="GO" id="GO:0005576">
    <property type="term" value="C:extracellular region"/>
    <property type="evidence" value="ECO:0007669"/>
    <property type="project" value="UniProtKB-SubCell"/>
</dbReference>
<dbReference type="EMBL" id="VSWD01000008">
    <property type="protein sequence ID" value="KAK3094755.1"/>
    <property type="molecule type" value="Genomic_DNA"/>
</dbReference>
<keyword evidence="4" id="KW-0472">Membrane</keyword>
<dbReference type="PANTHER" id="PTHR10009:SF18">
    <property type="entry name" value="PROTEIN YELLOW-LIKE PROTEIN"/>
    <property type="match status" value="1"/>
</dbReference>
<evidence type="ECO:0000256" key="4">
    <source>
        <dbReference type="SAM" id="Phobius"/>
    </source>
</evidence>
<gene>
    <name evidence="5" type="ORF">FSP39_005767</name>
</gene>
<keyword evidence="4" id="KW-0812">Transmembrane</keyword>
<dbReference type="AlphaFoldDB" id="A0AA89BT40"/>
<evidence type="ECO:0000256" key="2">
    <source>
        <dbReference type="ARBA" id="ARBA00009127"/>
    </source>
</evidence>
<comment type="subcellular location">
    <subcellularLocation>
        <location evidence="1">Secreted</location>
    </subcellularLocation>
</comment>
<dbReference type="Proteomes" id="UP001186944">
    <property type="component" value="Unassembled WGS sequence"/>
</dbReference>
<sequence>MSDTLDKKLVVYDVLENKSYAFKHQSMDAKPEHKNITISGKSTIAPLGINGIAMSSDFEYVYYTAVSDVNLYRIPTSVLRDSNSDDAEFARHYQVVGDKGVQSDGLYSGKDHNLYYSTLGKNGVMKWDISADESKSSDGDSKIQMKTVSDLGMDPQMEWIDSIGMDDDGFLWFTSNNLHEFFGNNTVPGSYNFYVWKSYVGDRSYLYKPEKQKLSMKTCDDSNSKGELMAEIAYNWTTVDLLWPNCSMKREMVSDGSFIPENNIIDGVRVYKDRIFVTIPKLKPGVPVTLAELVKGDARSPSIQPFPSWSWHNSQNCSALQLVQAIEIDPNTGHMWILDTTNAPRASSMKINPCPPKVVVYDIQNDQVLRNREFPSTLYSGQYFFGDMVLDIANSSNKFAYITDSSGWRLIVYDYENDYFYTFANPSMNADNNHQNISISGDVISVKDQGINGIAISPNFSHVYFSIMSGTKLFQIPTSILRNSNSGSPEFFNNLRIVGDTNSHTDVIYFAKSKLYYTALERNAINVWDIGADADRSKSYSNVTMTTNMTLVQNCQIGWVSSLSIDENKIMWFLSRETRPFYGNDTSLGTYNMRLWKVKVSERGYLDMTKDYNAILGAANLSSSFALSLFALLVFLYTINL</sequence>
<evidence type="ECO:0000313" key="6">
    <source>
        <dbReference type="Proteomes" id="UP001186944"/>
    </source>
</evidence>
<dbReference type="SUPFAM" id="SSF75011">
    <property type="entry name" value="3-carboxy-cis,cis-mucoante lactonizing enzyme"/>
    <property type="match status" value="1"/>
</dbReference>
<comment type="similarity">
    <text evidence="2">Belongs to the major royal jelly protein family.</text>
</comment>
<evidence type="ECO:0000256" key="1">
    <source>
        <dbReference type="ARBA" id="ARBA00004613"/>
    </source>
</evidence>
<protein>
    <submittedName>
        <fullName evidence="5">Uncharacterized protein</fullName>
    </submittedName>
</protein>
<proteinExistence type="inferred from homology"/>
<keyword evidence="4" id="KW-1133">Transmembrane helix</keyword>
<comment type="caution">
    <text evidence="5">The sequence shown here is derived from an EMBL/GenBank/DDBJ whole genome shotgun (WGS) entry which is preliminary data.</text>
</comment>
<dbReference type="PANTHER" id="PTHR10009">
    <property type="entry name" value="PROTEIN YELLOW-RELATED"/>
    <property type="match status" value="1"/>
</dbReference>
<dbReference type="InterPro" id="IPR017996">
    <property type="entry name" value="MRJP/yellow-related"/>
</dbReference>
<keyword evidence="6" id="KW-1185">Reference proteome</keyword>
<dbReference type="SUPFAM" id="SSF63829">
    <property type="entry name" value="Calcium-dependent phosphotriesterase"/>
    <property type="match status" value="1"/>
</dbReference>
<organism evidence="5 6">
    <name type="scientific">Pinctada imbricata</name>
    <name type="common">Atlantic pearl-oyster</name>
    <name type="synonym">Pinctada martensii</name>
    <dbReference type="NCBI Taxonomy" id="66713"/>
    <lineage>
        <taxon>Eukaryota</taxon>
        <taxon>Metazoa</taxon>
        <taxon>Spiralia</taxon>
        <taxon>Lophotrochozoa</taxon>
        <taxon>Mollusca</taxon>
        <taxon>Bivalvia</taxon>
        <taxon>Autobranchia</taxon>
        <taxon>Pteriomorphia</taxon>
        <taxon>Pterioida</taxon>
        <taxon>Pterioidea</taxon>
        <taxon>Pteriidae</taxon>
        <taxon>Pinctada</taxon>
    </lineage>
</organism>
<dbReference type="Pfam" id="PF03022">
    <property type="entry name" value="MRJP"/>
    <property type="match status" value="2"/>
</dbReference>
<name>A0AA89BT40_PINIB</name>
<reference evidence="5" key="1">
    <citation type="submission" date="2019-08" db="EMBL/GenBank/DDBJ databases">
        <title>The improved chromosome-level genome for the pearl oyster Pinctada fucata martensii using PacBio sequencing and Hi-C.</title>
        <authorList>
            <person name="Zheng Z."/>
        </authorList>
    </citation>
    <scope>NUCLEOTIDE SEQUENCE</scope>
    <source>
        <strain evidence="5">ZZ-2019</strain>
        <tissue evidence="5">Adductor muscle</tissue>
    </source>
</reference>
<keyword evidence="3" id="KW-0964">Secreted</keyword>